<comment type="caution">
    <text evidence="1">The sequence shown here is derived from an EMBL/GenBank/DDBJ whole genome shotgun (WGS) entry which is preliminary data.</text>
</comment>
<evidence type="ECO:0000313" key="1">
    <source>
        <dbReference type="EMBL" id="MBE9068980.1"/>
    </source>
</evidence>
<dbReference type="EMBL" id="JADEXP010000221">
    <property type="protein sequence ID" value="MBE9068980.1"/>
    <property type="molecule type" value="Genomic_DNA"/>
</dbReference>
<keyword evidence="2" id="KW-1185">Reference proteome</keyword>
<gene>
    <name evidence="1" type="ORF">IQ260_20255</name>
</gene>
<organism evidence="1 2">
    <name type="scientific">Leptolyngbya cf. ectocarpi LEGE 11479</name>
    <dbReference type="NCBI Taxonomy" id="1828722"/>
    <lineage>
        <taxon>Bacteria</taxon>
        <taxon>Bacillati</taxon>
        <taxon>Cyanobacteriota</taxon>
        <taxon>Cyanophyceae</taxon>
        <taxon>Leptolyngbyales</taxon>
        <taxon>Leptolyngbyaceae</taxon>
        <taxon>Leptolyngbya group</taxon>
        <taxon>Leptolyngbya</taxon>
    </lineage>
</organism>
<reference evidence="1" key="1">
    <citation type="submission" date="2020-10" db="EMBL/GenBank/DDBJ databases">
        <authorList>
            <person name="Castelo-Branco R."/>
            <person name="Eusebio N."/>
            <person name="Adriana R."/>
            <person name="Vieira A."/>
            <person name="Brugerolle De Fraissinette N."/>
            <person name="Rezende De Castro R."/>
            <person name="Schneider M.P."/>
            <person name="Vasconcelos V."/>
            <person name="Leao P.N."/>
        </authorList>
    </citation>
    <scope>NUCLEOTIDE SEQUENCE</scope>
    <source>
        <strain evidence="1">LEGE 11479</strain>
    </source>
</reference>
<dbReference type="RefSeq" id="WP_193994901.1">
    <property type="nucleotide sequence ID" value="NZ_JADEXP010000221.1"/>
</dbReference>
<evidence type="ECO:0000313" key="2">
    <source>
        <dbReference type="Proteomes" id="UP000615026"/>
    </source>
</evidence>
<name>A0A928ZX02_LEPEC</name>
<protein>
    <submittedName>
        <fullName evidence="1">Uncharacterized protein</fullName>
    </submittedName>
</protein>
<proteinExistence type="predicted"/>
<accession>A0A928ZX02</accession>
<sequence>MPVAPWTSPQQAADLLNTSRTRITAEIKKAEHARIHKLKYDLAWSVHYRKNGEHWQVNPVELEKIIFLPPDQRPYIEIPG</sequence>
<dbReference type="AlphaFoldDB" id="A0A928ZX02"/>
<dbReference type="Proteomes" id="UP000615026">
    <property type="component" value="Unassembled WGS sequence"/>
</dbReference>